<evidence type="ECO:0000256" key="1">
    <source>
        <dbReference type="SAM" id="MobiDB-lite"/>
    </source>
</evidence>
<dbReference type="Proteomes" id="UP000189177">
    <property type="component" value="Unassembled WGS sequence"/>
</dbReference>
<dbReference type="AlphaFoldDB" id="A0A1V3A2L5"/>
<comment type="caution">
    <text evidence="3">The sequence shown here is derived from an EMBL/GenBank/DDBJ whole genome shotgun (WGS) entry which is preliminary data.</text>
</comment>
<organism evidence="3 4">
    <name type="scientific">Thioalkalivibrio halophilus</name>
    <dbReference type="NCBI Taxonomy" id="252474"/>
    <lineage>
        <taxon>Bacteria</taxon>
        <taxon>Pseudomonadati</taxon>
        <taxon>Pseudomonadota</taxon>
        <taxon>Gammaproteobacteria</taxon>
        <taxon>Chromatiales</taxon>
        <taxon>Ectothiorhodospiraceae</taxon>
        <taxon>Thioalkalivibrio</taxon>
    </lineage>
</organism>
<dbReference type="STRING" id="252474.B1A74_01200"/>
<evidence type="ECO:0000313" key="4">
    <source>
        <dbReference type="Proteomes" id="UP000189177"/>
    </source>
</evidence>
<name>A0A1V3A2L5_9GAMM</name>
<dbReference type="Pfam" id="PF21197">
    <property type="entry name" value="PgaA_barrel"/>
    <property type="match status" value="1"/>
</dbReference>
<dbReference type="Gene3D" id="1.25.40.10">
    <property type="entry name" value="Tetratricopeptide repeat domain"/>
    <property type="match status" value="2"/>
</dbReference>
<feature type="region of interest" description="Disordered" evidence="1">
    <location>
        <begin position="511"/>
        <end position="531"/>
    </location>
</feature>
<sequence length="802" mass="89160">MGLTVLLATDVAAGTDAAREAAVEAARAGDGAAAIVELERLHRSAPTDPAVLADLVVVLRNEGENERIVEWMEGRAPASLPDYAHMSWAGALRDQGRFADAADVLADSRHAIGPRAHLLYAAALAESGFPDQALEALPAPGTPGLDADEHTLMAYVLRIAGEPRAALRAARHALDAEPGLEDALRQRILALSGVGAAGSARRLADANPGLMSAELHATLVNDHLAAQLREALRERLRRERAGQMARRDEPVEEVLESLQVARLGMDPGGTAFRRNTHDQIFVLRELGRHAEAVALWEGLEDRDAAPPYVRRAVADGYLATREPERAGEMYAALIGESDSPDASLLTSRYFSLIEAEDYAAAAEVLERLVDETPIWLRVPEERPADTPNWERVGVEQMQAMDRAYRNRADQADAMLAERIRRAPANADLRNAHARVLRWRGWPQASVEATQLAELEAPEAADTRLNHAANARDLGDFARWEQELETLERDFPRNSRVRTLARQWEDRGRPAIRGEVEYGRTSGPDDQTGLTGDRDLRTELRLDSPWSRRNHLRAFALHRTEQGEYDDRWLRQDRVGVGLEWEALRRNAWVRLDADRQDSSQIGVAAGWSHWLNDHWNYSLEVDSRSLHTPLRASDAGLDGERLNGSVFWRASERLSAYGGLSLLRIDDGNRRVSATAGATRRLHASAHHVTEGGVDLFAERNSQPGGPYFNPRHSASGSLRLQHDWLTWRDYDRSLTQEFRVSAGMGYQADFGSAAIGDAGYHHRWQLGPRWSLHYGVGASTRVYDGDREQRYYLQAGFEGRF</sequence>
<keyword evidence="4" id="KW-1185">Reference proteome</keyword>
<protein>
    <submittedName>
        <fullName evidence="3">Poly-beta-1,6 N-acetyl-D-glucosamine export porin PgaA</fullName>
    </submittedName>
</protein>
<dbReference type="InterPro" id="IPR049003">
    <property type="entry name" value="PgaA_barrel"/>
</dbReference>
<dbReference type="InterPro" id="IPR011990">
    <property type="entry name" value="TPR-like_helical_dom_sf"/>
</dbReference>
<accession>A0A1V3A2L5</accession>
<dbReference type="GO" id="GO:1901515">
    <property type="term" value="F:poly-beta-1,6-N-acetyl-D-glucosamine transmembrane transporter activity"/>
    <property type="evidence" value="ECO:0007669"/>
    <property type="project" value="InterPro"/>
</dbReference>
<dbReference type="NCBIfam" id="TIGR03939">
    <property type="entry name" value="PGA_TPR_OMP"/>
    <property type="match status" value="1"/>
</dbReference>
<evidence type="ECO:0000313" key="3">
    <source>
        <dbReference type="EMBL" id="OOC11323.1"/>
    </source>
</evidence>
<feature type="domain" description="PgaA membrane beta barrel" evidence="2">
    <location>
        <begin position="524"/>
        <end position="802"/>
    </location>
</feature>
<proteinExistence type="predicted"/>
<evidence type="ECO:0000259" key="2">
    <source>
        <dbReference type="Pfam" id="PF21197"/>
    </source>
</evidence>
<reference evidence="3 4" key="1">
    <citation type="submission" date="2017-02" db="EMBL/GenBank/DDBJ databases">
        <title>Genomic diversity within the haloalkaliphilic genus Thioalkalivibrio.</title>
        <authorList>
            <person name="Ahn A.-C."/>
            <person name="Meier-Kolthoff J."/>
            <person name="Overmars L."/>
            <person name="Richter M."/>
            <person name="Woyke T."/>
            <person name="Sorokin D.Y."/>
            <person name="Muyzer G."/>
        </authorList>
    </citation>
    <scope>NUCLEOTIDE SEQUENCE [LARGE SCALE GENOMIC DNA]</scope>
    <source>
        <strain evidence="3 4">HL17</strain>
    </source>
</reference>
<dbReference type="InterPro" id="IPR023870">
    <property type="entry name" value="PGA_export_porin_PgaA"/>
</dbReference>
<dbReference type="EMBL" id="MUZR01000004">
    <property type="protein sequence ID" value="OOC11323.1"/>
    <property type="molecule type" value="Genomic_DNA"/>
</dbReference>
<gene>
    <name evidence="3" type="ORF">B1A74_01200</name>
</gene>